<keyword evidence="6" id="KW-0786">Thiamine pyrophosphate</keyword>
<dbReference type="PROSITE" id="PS00022">
    <property type="entry name" value="EGF_1"/>
    <property type="match status" value="3"/>
</dbReference>
<dbReference type="Gene3D" id="1.10.287.1150">
    <property type="entry name" value="TPP helical domain"/>
    <property type="match status" value="1"/>
</dbReference>
<dbReference type="InterPro" id="IPR011936">
    <property type="entry name" value="Myxo_disulph_rpt"/>
</dbReference>
<organism evidence="11 12">
    <name type="scientific">Pycnococcus provasolii</name>
    <dbReference type="NCBI Taxonomy" id="41880"/>
    <lineage>
        <taxon>Eukaryota</taxon>
        <taxon>Viridiplantae</taxon>
        <taxon>Chlorophyta</taxon>
        <taxon>Pseudoscourfieldiophyceae</taxon>
        <taxon>Pseudoscourfieldiales</taxon>
        <taxon>Pycnococcaceae</taxon>
        <taxon>Pycnococcus</taxon>
    </lineage>
</organism>
<dbReference type="AlphaFoldDB" id="A0A830H8Z9"/>
<evidence type="ECO:0000256" key="5">
    <source>
        <dbReference type="ARBA" id="ARBA00023002"/>
    </source>
</evidence>
<dbReference type="InterPro" id="IPR011603">
    <property type="entry name" value="2oxoglutarate_DH_E1"/>
</dbReference>
<evidence type="ECO:0000256" key="3">
    <source>
        <dbReference type="ARBA" id="ARBA00022729"/>
    </source>
</evidence>
<feature type="compositionally biased region" description="Pro residues" evidence="9">
    <location>
        <begin position="951"/>
        <end position="988"/>
    </location>
</feature>
<evidence type="ECO:0000259" key="10">
    <source>
        <dbReference type="PROSITE" id="PS50026"/>
    </source>
</evidence>
<feature type="region of interest" description="Disordered" evidence="9">
    <location>
        <begin position="949"/>
        <end position="988"/>
    </location>
</feature>
<comment type="caution">
    <text evidence="8">Lacks conserved residue(s) required for the propagation of feature annotation.</text>
</comment>
<dbReference type="GO" id="GO:0030976">
    <property type="term" value="F:thiamine pyrophosphate binding"/>
    <property type="evidence" value="ECO:0007669"/>
    <property type="project" value="InterPro"/>
</dbReference>
<dbReference type="InterPro" id="IPR000742">
    <property type="entry name" value="EGF"/>
</dbReference>
<evidence type="ECO:0000256" key="9">
    <source>
        <dbReference type="SAM" id="MobiDB-lite"/>
    </source>
</evidence>
<dbReference type="Proteomes" id="UP000660262">
    <property type="component" value="Unassembled WGS sequence"/>
</dbReference>
<dbReference type="SUPFAM" id="SSF52518">
    <property type="entry name" value="Thiamin diphosphate-binding fold (THDP-binding)"/>
    <property type="match status" value="1"/>
</dbReference>
<evidence type="ECO:0000313" key="12">
    <source>
        <dbReference type="Proteomes" id="UP000660262"/>
    </source>
</evidence>
<dbReference type="PROSITE" id="PS50026">
    <property type="entry name" value="EGF_3"/>
    <property type="match status" value="1"/>
</dbReference>
<reference evidence="11" key="1">
    <citation type="submission" date="2020-10" db="EMBL/GenBank/DDBJ databases">
        <title>Unveiling of a novel bifunctional photoreceptor, Dualchrome1, isolated from a cosmopolitan green alga.</title>
        <authorList>
            <person name="Suzuki S."/>
            <person name="Kawachi M."/>
        </authorList>
    </citation>
    <scope>NUCLEOTIDE SEQUENCE</scope>
    <source>
        <strain evidence="11">NIES 2893</strain>
    </source>
</reference>
<feature type="domain" description="EGF-like" evidence="10">
    <location>
        <begin position="849"/>
        <end position="884"/>
    </location>
</feature>
<evidence type="ECO:0000256" key="6">
    <source>
        <dbReference type="ARBA" id="ARBA00023052"/>
    </source>
</evidence>
<dbReference type="GO" id="GO:0045252">
    <property type="term" value="C:oxoglutarate dehydrogenase complex"/>
    <property type="evidence" value="ECO:0007669"/>
    <property type="project" value="TreeGrafter"/>
</dbReference>
<dbReference type="EMBL" id="BNJQ01000005">
    <property type="protein sequence ID" value="GHP03178.1"/>
    <property type="molecule type" value="Genomic_DNA"/>
</dbReference>
<dbReference type="PANTHER" id="PTHR23152:SF4">
    <property type="entry name" value="2-OXOADIPATE DEHYDROGENASE COMPLEX COMPONENT E1"/>
    <property type="match status" value="1"/>
</dbReference>
<comment type="caution">
    <text evidence="11">The sequence shown here is derived from an EMBL/GenBank/DDBJ whole genome shotgun (WGS) entry which is preliminary data.</text>
</comment>
<dbReference type="Gene3D" id="2.10.25.10">
    <property type="entry name" value="Laminin"/>
    <property type="match status" value="1"/>
</dbReference>
<evidence type="ECO:0000256" key="2">
    <source>
        <dbReference type="ARBA" id="ARBA00006936"/>
    </source>
</evidence>
<dbReference type="GO" id="GO:0005739">
    <property type="term" value="C:mitochondrion"/>
    <property type="evidence" value="ECO:0007669"/>
    <property type="project" value="TreeGrafter"/>
</dbReference>
<dbReference type="GO" id="GO:0004591">
    <property type="term" value="F:oxoglutarate dehydrogenase (succinyl-transferring) activity"/>
    <property type="evidence" value="ECO:0007669"/>
    <property type="project" value="TreeGrafter"/>
</dbReference>
<keyword evidence="12" id="KW-1185">Reference proteome</keyword>
<keyword evidence="3" id="KW-0732">Signal</keyword>
<evidence type="ECO:0000313" key="11">
    <source>
        <dbReference type="EMBL" id="GHP03178.1"/>
    </source>
</evidence>
<dbReference type="NCBIfam" id="TIGR02232">
    <property type="entry name" value="myxo_disulf_rpt"/>
    <property type="match status" value="1"/>
</dbReference>
<dbReference type="SMART" id="SM00181">
    <property type="entry name" value="EGF"/>
    <property type="match status" value="6"/>
</dbReference>
<keyword evidence="5" id="KW-0560">Oxidoreductase</keyword>
<evidence type="ECO:0000256" key="4">
    <source>
        <dbReference type="ARBA" id="ARBA00022737"/>
    </source>
</evidence>
<keyword evidence="8" id="KW-0245">EGF-like domain</keyword>
<protein>
    <recommendedName>
        <fullName evidence="10">EGF-like domain-containing protein</fullName>
    </recommendedName>
</protein>
<name>A0A830H8Z9_9CHLO</name>
<dbReference type="PANTHER" id="PTHR23152">
    <property type="entry name" value="2-OXOGLUTARATE DEHYDROGENASE"/>
    <property type="match status" value="1"/>
</dbReference>
<keyword evidence="4" id="KW-0677">Repeat</keyword>
<evidence type="ECO:0000256" key="1">
    <source>
        <dbReference type="ARBA" id="ARBA00001964"/>
    </source>
</evidence>
<comment type="similarity">
    <text evidence="2">Belongs to the alpha-ketoglutarate dehydrogenase family.</text>
</comment>
<accession>A0A830H8Z9</accession>
<sequence>MTTLAASANAWAGRVAGKKAVEAAAATTTRTNGAALQHVQLYSSSSSSSSSAPPPPPPVAHAKLQDSFLSGGSAAALDAMERRYNAGEQVPESWAAFLGALNQGANAGELSAGYASYKAGNNALPFAARAAMDTAGSQDTLKVAALVRAYQVAGHAVADLDPLGIREADLDGTVPKELELGYHGLSEADLARDFPVGARPGFSGFLGAGSKTHVRLDHLLERLKEVYTRTIGFEYMHMQSVSQVNWIRARVELPEPYTWSREDKLAILDRLEWSDQFERFCAAKFSSAKRFGLEGAEALIPGMKELIDTACDMGVEYCECLAEASRCDVNFAFPLHEDAPWYNVPAVPAGFDWLAGAPIPPTQREDTEYIAASRRSGGGGAERQPISPLISPGNPWTWNPYGYSGGDGGETWSHEPGPTSNLWDIEAYNTGRRVGQDVMEFSMPRTASSLSKNTRESDYVDVRHAPNNGRQEYGMYRVSVSQWQPWQTWSMPPEVYEAIRINRHERWGQRATFEDLAWCLGSVRDVLLRADYVGEVDGDRTALGEGELVQLGFAAFVRRGAEGAEGEERDFQRYLKHIRIYAELYEVRFLREFIAAYEELLRLSICSGNGVYETVNETAVICKCQEGWIGSNELDCDLECPPCIHGECASKDGYAFCDCEFGWTGPICNTPCTECNYEHSTCSYRVKRPEKMGKRFQFFGSGAIVMSVMDQLEEIANGTLVVQPLCMCSSGYGGPTCDGECPPCAYTNDETGNVTAICNQDTYYADTLEPFCECAPGFTGLLCELTCPFTCGDGNCSHTMKGERYSTYDAQGIPYETQGNRPYCECNTGYVGSACSLPCPYTPSHPQFQGPDVDSYCAGRGECVDSGGFSTCQCVEGLIGEACTEYRNLCGDRVINADLGEVCDDGNVEPGDGCNEFCQEEAGWECVDTAREDIRPIVGVETVFFSDCAPFSPPPPPSPPPSPPPPPPPPSPPPPLPPRPPPPPLPIG</sequence>
<dbReference type="GO" id="GO:0006099">
    <property type="term" value="P:tricarboxylic acid cycle"/>
    <property type="evidence" value="ECO:0007669"/>
    <property type="project" value="TreeGrafter"/>
</dbReference>
<dbReference type="InterPro" id="IPR029061">
    <property type="entry name" value="THDP-binding"/>
</dbReference>
<keyword evidence="7 8" id="KW-1015">Disulfide bond</keyword>
<feature type="region of interest" description="Disordered" evidence="9">
    <location>
        <begin position="40"/>
        <end position="59"/>
    </location>
</feature>
<dbReference type="OrthoDB" id="413077at2759"/>
<comment type="cofactor">
    <cofactor evidence="1">
        <name>thiamine diphosphate</name>
        <dbReference type="ChEBI" id="CHEBI:58937"/>
    </cofactor>
</comment>
<evidence type="ECO:0000256" key="8">
    <source>
        <dbReference type="PROSITE-ProRule" id="PRU00076"/>
    </source>
</evidence>
<proteinExistence type="inferred from homology"/>
<feature type="disulfide bond" evidence="8">
    <location>
        <begin position="874"/>
        <end position="883"/>
    </location>
</feature>
<evidence type="ECO:0000256" key="7">
    <source>
        <dbReference type="ARBA" id="ARBA00023157"/>
    </source>
</evidence>
<gene>
    <name evidence="11" type="ORF">PPROV_000193300</name>
</gene>
<dbReference type="Gene3D" id="3.40.50.970">
    <property type="match status" value="1"/>
</dbReference>